<dbReference type="InterPro" id="IPR058744">
    <property type="entry name" value="BstA-like_C"/>
</dbReference>
<sequence>MAACDVTEHRYGGARISQRLASGYLDASAMCQAAGQKLEPWLAARSTRLRVQAMAQRWGVAGDQLVQRSVEQGRVRCWLHPALARRLAAWLSPHWAVAVEQWLAAWAAEAGPMVPPEALPRYVVAPYRLAYGYFSFHNELVLHLLGPLARDGFEWPCRRWPAAADGVAFDTWLGGRGVAVRAFSVYRHHPLAGPAFQARLYPMALYPLLREYLYGEWLAKRIAGHLAGLNPPRALPAHSWQLPWGEGG</sequence>
<proteinExistence type="predicted"/>
<dbReference type="EMBL" id="JAAOCA010000010">
    <property type="protein sequence ID" value="MBD1598969.1"/>
    <property type="molecule type" value="Genomic_DNA"/>
</dbReference>
<dbReference type="RefSeq" id="WP_190419829.1">
    <property type="nucleotide sequence ID" value="NZ_JAAOCA010000010.1"/>
</dbReference>
<feature type="domain" description="KilA-N" evidence="1">
    <location>
        <begin position="5"/>
        <end position="106"/>
    </location>
</feature>
<organism evidence="2 3">
    <name type="scientific">Pseudomonas typographi</name>
    <dbReference type="NCBI Taxonomy" id="2715964"/>
    <lineage>
        <taxon>Bacteria</taxon>
        <taxon>Pseudomonadati</taxon>
        <taxon>Pseudomonadota</taxon>
        <taxon>Gammaproteobacteria</taxon>
        <taxon>Pseudomonadales</taxon>
        <taxon>Pseudomonadaceae</taxon>
        <taxon>Pseudomonas</taxon>
    </lineage>
</organism>
<dbReference type="Proteomes" id="UP000805841">
    <property type="component" value="Unassembled WGS sequence"/>
</dbReference>
<dbReference type="InterPro" id="IPR018004">
    <property type="entry name" value="KilA/APSES_HTH"/>
</dbReference>
<evidence type="ECO:0000259" key="1">
    <source>
        <dbReference type="PROSITE" id="PS51301"/>
    </source>
</evidence>
<dbReference type="InterPro" id="IPR036887">
    <property type="entry name" value="HTH_APSES_sf"/>
</dbReference>
<name>A0ABR7Z0G0_9PSED</name>
<reference evidence="2 3" key="1">
    <citation type="journal article" date="2020" name="Insects">
        <title>Bacteria Belonging to Pseudomonas typographi sp. nov. from the Bark Beetle Ips typographus Have Genomic Potential to Aid in the Host Ecology.</title>
        <authorList>
            <person name="Peral-Aranega E."/>
            <person name="Saati-Santamaria Z."/>
            <person name="Kolarik M."/>
            <person name="Rivas R."/>
            <person name="Garcia-Fraile P."/>
        </authorList>
    </citation>
    <scope>NUCLEOTIDE SEQUENCE [LARGE SCALE GENOMIC DNA]</scope>
    <source>
        <strain evidence="2 3">CA3A</strain>
    </source>
</reference>
<protein>
    <submittedName>
        <fullName evidence="2">KilA-N domain-containing protein</fullName>
    </submittedName>
</protein>
<keyword evidence="3" id="KW-1185">Reference proteome</keyword>
<evidence type="ECO:0000313" key="2">
    <source>
        <dbReference type="EMBL" id="MBD1598969.1"/>
    </source>
</evidence>
<accession>A0ABR7Z0G0</accession>
<dbReference type="InterPro" id="IPR017880">
    <property type="entry name" value="KilA_N"/>
</dbReference>
<comment type="caution">
    <text evidence="2">The sequence shown here is derived from an EMBL/GenBank/DDBJ whole genome shotgun (WGS) entry which is preliminary data.</text>
</comment>
<evidence type="ECO:0000313" key="3">
    <source>
        <dbReference type="Proteomes" id="UP000805841"/>
    </source>
</evidence>
<gene>
    <name evidence="2" type="ORF">HAQ05_09655</name>
</gene>
<dbReference type="SUPFAM" id="SSF54616">
    <property type="entry name" value="DNA-binding domain of Mlu1-box binding protein MBP1"/>
    <property type="match status" value="1"/>
</dbReference>
<dbReference type="PROSITE" id="PS51301">
    <property type="entry name" value="KILA_N"/>
    <property type="match status" value="1"/>
</dbReference>
<dbReference type="Pfam" id="PF04383">
    <property type="entry name" value="KilA-N"/>
    <property type="match status" value="1"/>
</dbReference>
<dbReference type="Pfam" id="PF26567">
    <property type="entry name" value="BstA_C"/>
    <property type="match status" value="1"/>
</dbReference>